<accession>A0AAU7M0G0</accession>
<keyword evidence="1" id="KW-0614">Plasmid</keyword>
<dbReference type="EMBL" id="CP157680">
    <property type="protein sequence ID" value="XBP73296.1"/>
    <property type="molecule type" value="Genomic_DNA"/>
</dbReference>
<proteinExistence type="predicted"/>
<sequence>MRKIARKPTPGLDFSDLTGGLWLNYPLNLQSRLFCAVALSGPAESRLRLAVAPASTFIN</sequence>
<evidence type="ECO:0000313" key="1">
    <source>
        <dbReference type="EMBL" id="XBP73296.1"/>
    </source>
</evidence>
<reference evidence="1" key="1">
    <citation type="submission" date="2024-05" db="EMBL/GenBank/DDBJ databases">
        <authorList>
            <person name="Bunk B."/>
            <person name="Swiderski J."/>
            <person name="Sproer C."/>
            <person name="Thiel V."/>
        </authorList>
    </citation>
    <scope>NUCLEOTIDE SEQUENCE</scope>
    <source>
        <strain evidence="1">DSM 17735</strain>
        <plasmid evidence="1">p5</plasmid>
    </source>
</reference>
<organism evidence="1">
    <name type="scientific">Polaromonas hydrogenivorans</name>
    <dbReference type="NCBI Taxonomy" id="335476"/>
    <lineage>
        <taxon>Bacteria</taxon>
        <taxon>Pseudomonadati</taxon>
        <taxon>Pseudomonadota</taxon>
        <taxon>Betaproteobacteria</taxon>
        <taxon>Burkholderiales</taxon>
        <taxon>Comamonadaceae</taxon>
        <taxon>Polaromonas</taxon>
    </lineage>
</organism>
<dbReference type="RefSeq" id="WP_349283391.1">
    <property type="nucleotide sequence ID" value="NZ_CBCSCU010000054.1"/>
</dbReference>
<name>A0AAU7M0G0_9BURK</name>
<gene>
    <name evidence="1" type="ORF">ABLV49_25710</name>
</gene>
<geneLocation type="plasmid" evidence="1">
    <name>p5</name>
</geneLocation>
<protein>
    <submittedName>
        <fullName evidence="1">Uncharacterized protein</fullName>
    </submittedName>
</protein>
<dbReference type="AlphaFoldDB" id="A0AAU7M0G0"/>